<keyword evidence="6" id="KW-0408">Iron</keyword>
<keyword evidence="10 11" id="KW-0998">Cell outer membrane</keyword>
<keyword evidence="4" id="KW-0410">Iron transport</keyword>
<feature type="chain" id="PRO_5007489600" evidence="14">
    <location>
        <begin position="29"/>
        <end position="675"/>
    </location>
</feature>
<feature type="domain" description="TonB-dependent receptor-like beta-barrel" evidence="15">
    <location>
        <begin position="232"/>
        <end position="643"/>
    </location>
</feature>
<accession>A0A139SSH9</accession>
<evidence type="ECO:0000256" key="12">
    <source>
        <dbReference type="RuleBase" id="RU003357"/>
    </source>
</evidence>
<feature type="signal peptide" evidence="14">
    <location>
        <begin position="1"/>
        <end position="28"/>
    </location>
</feature>
<dbReference type="SUPFAM" id="SSF56935">
    <property type="entry name" value="Porins"/>
    <property type="match status" value="1"/>
</dbReference>
<evidence type="ECO:0000313" key="17">
    <source>
        <dbReference type="EMBL" id="KXU37523.1"/>
    </source>
</evidence>
<keyword evidence="2 11" id="KW-0813">Transport</keyword>
<keyword evidence="5 11" id="KW-0812">Transmembrane</keyword>
<dbReference type="Proteomes" id="UP000070058">
    <property type="component" value="Unassembled WGS sequence"/>
</dbReference>
<keyword evidence="17" id="KW-0675">Receptor</keyword>
<keyword evidence="18" id="KW-1185">Reference proteome</keyword>
<evidence type="ECO:0000256" key="11">
    <source>
        <dbReference type="PROSITE-ProRule" id="PRU01360"/>
    </source>
</evidence>
<dbReference type="InterPro" id="IPR012910">
    <property type="entry name" value="Plug_dom"/>
</dbReference>
<keyword evidence="14" id="KW-0732">Signal</keyword>
<dbReference type="CDD" id="cd01347">
    <property type="entry name" value="ligand_gated_channel"/>
    <property type="match status" value="1"/>
</dbReference>
<evidence type="ECO:0000259" key="16">
    <source>
        <dbReference type="Pfam" id="PF07715"/>
    </source>
</evidence>
<evidence type="ECO:0000256" key="13">
    <source>
        <dbReference type="SAM" id="MobiDB-lite"/>
    </source>
</evidence>
<evidence type="ECO:0000256" key="8">
    <source>
        <dbReference type="ARBA" id="ARBA00023077"/>
    </source>
</evidence>
<evidence type="ECO:0000256" key="6">
    <source>
        <dbReference type="ARBA" id="ARBA00023004"/>
    </source>
</evidence>
<dbReference type="Pfam" id="PF07715">
    <property type="entry name" value="Plug"/>
    <property type="match status" value="1"/>
</dbReference>
<evidence type="ECO:0000256" key="3">
    <source>
        <dbReference type="ARBA" id="ARBA00022452"/>
    </source>
</evidence>
<protein>
    <submittedName>
        <fullName evidence="17">TonB-dependent receptor</fullName>
    </submittedName>
</protein>
<dbReference type="PROSITE" id="PS52016">
    <property type="entry name" value="TONB_DEPENDENT_REC_3"/>
    <property type="match status" value="1"/>
</dbReference>
<feature type="domain" description="TonB-dependent receptor plug" evidence="16">
    <location>
        <begin position="56"/>
        <end position="162"/>
    </location>
</feature>
<dbReference type="PANTHER" id="PTHR32552:SF81">
    <property type="entry name" value="TONB-DEPENDENT OUTER MEMBRANE RECEPTOR"/>
    <property type="match status" value="1"/>
</dbReference>
<feature type="region of interest" description="Disordered" evidence="13">
    <location>
        <begin position="262"/>
        <end position="284"/>
    </location>
</feature>
<keyword evidence="7" id="KW-0406">Ion transport</keyword>
<name>A0A139SSH9_9BACT</name>
<evidence type="ECO:0000256" key="1">
    <source>
        <dbReference type="ARBA" id="ARBA00004571"/>
    </source>
</evidence>
<proteinExistence type="inferred from homology"/>
<dbReference type="Gene3D" id="2.40.170.20">
    <property type="entry name" value="TonB-dependent receptor, beta-barrel domain"/>
    <property type="match status" value="1"/>
</dbReference>
<dbReference type="InterPro" id="IPR036942">
    <property type="entry name" value="Beta-barrel_TonB_sf"/>
</dbReference>
<dbReference type="GO" id="GO:0009279">
    <property type="term" value="C:cell outer membrane"/>
    <property type="evidence" value="ECO:0007669"/>
    <property type="project" value="UniProtKB-SubCell"/>
</dbReference>
<evidence type="ECO:0000256" key="7">
    <source>
        <dbReference type="ARBA" id="ARBA00023065"/>
    </source>
</evidence>
<dbReference type="EMBL" id="LSZQ01000014">
    <property type="protein sequence ID" value="KXU37523.1"/>
    <property type="molecule type" value="Genomic_DNA"/>
</dbReference>
<dbReference type="InterPro" id="IPR039426">
    <property type="entry name" value="TonB-dep_rcpt-like"/>
</dbReference>
<evidence type="ECO:0000256" key="2">
    <source>
        <dbReference type="ARBA" id="ARBA00022448"/>
    </source>
</evidence>
<evidence type="ECO:0000256" key="5">
    <source>
        <dbReference type="ARBA" id="ARBA00022692"/>
    </source>
</evidence>
<comment type="subcellular location">
    <subcellularLocation>
        <location evidence="1 11">Cell outer membrane</location>
        <topology evidence="1 11">Multi-pass membrane protein</topology>
    </subcellularLocation>
</comment>
<evidence type="ECO:0000256" key="10">
    <source>
        <dbReference type="ARBA" id="ARBA00023237"/>
    </source>
</evidence>
<keyword evidence="9 11" id="KW-0472">Membrane</keyword>
<keyword evidence="8 12" id="KW-0798">TonB box</keyword>
<dbReference type="GO" id="GO:0006826">
    <property type="term" value="P:iron ion transport"/>
    <property type="evidence" value="ECO:0007669"/>
    <property type="project" value="UniProtKB-KW"/>
</dbReference>
<evidence type="ECO:0000256" key="9">
    <source>
        <dbReference type="ARBA" id="ARBA00023136"/>
    </source>
</evidence>
<comment type="caution">
    <text evidence="17">The sequence shown here is derived from an EMBL/GenBank/DDBJ whole genome shotgun (WGS) entry which is preliminary data.</text>
</comment>
<evidence type="ECO:0000313" key="18">
    <source>
        <dbReference type="Proteomes" id="UP000070058"/>
    </source>
</evidence>
<sequence>MHHTTPTRHRAILLALSVLACPSLMLGAAEDAAGGLGDATTLPPVMITADKIERRLERVPVSVAVIDGFDVEQAGITRLDQLVGRMPGLSFQPFGQAGLQAPVMRGVTAPIFSYSTSVLLLVDGVPTLTAQGFDNGLLDVDRVEVLRGPQSTLYGRNAESGVIAVHSKPMDNVSRASVSADVGSRSKQALRFAASHPLIEDRLYASISGSWLKQDGFIHNIYSGGMEDDRDHQDLNVGVRWTPQKATGLVLRYTRQRYDDGSNPWGGVGTPRAKVESGSPSDNHSLGETFSLTASHEFTAALRLRSISAYNDFRDRARHDADFRPALLASIERDSHLRTFSQELRLEGEWGRADWLVGIYGDHGDNDLRNLAERFGTAYEYTAELETEALAFFTHWNIPLTDTWTLIAGGRVERTSSELTPQTGGTQRKKDWTHFSPKLALQYQITPAHQWYVSGSRGIRAGGYNVFVSALDFPSFEPEEIWSYETGLKGWMLDQRLRYSAAVYFMDIDDMQVMLQPGPGVNYIASAAKAESKGFEIDVDYLLGGGWQLKTGVAFNDTTFDRFQDGAANYKDKRNPFAPKLSGHIGLRFDARQGWYAQAGVTGTSKAYVDPANVYRREGYAVVNLVAGYQLGDWEIAAYANNVADETYDANGYQGNTVTIYSPPREIGLRMTWRL</sequence>
<dbReference type="AlphaFoldDB" id="A0A139SSH9"/>
<dbReference type="PANTHER" id="PTHR32552">
    <property type="entry name" value="FERRICHROME IRON RECEPTOR-RELATED"/>
    <property type="match status" value="1"/>
</dbReference>
<dbReference type="InterPro" id="IPR000531">
    <property type="entry name" value="Beta-barrel_TonB"/>
</dbReference>
<dbReference type="Pfam" id="PF00593">
    <property type="entry name" value="TonB_dep_Rec_b-barrel"/>
    <property type="match status" value="1"/>
</dbReference>
<reference evidence="18" key="1">
    <citation type="submission" date="2016-02" db="EMBL/GenBank/DDBJ databases">
        <authorList>
            <person name="Sanders J.G."/>
            <person name="Lin J.Y."/>
            <person name="Wertz J.T."/>
            <person name="Russell J.A."/>
            <person name="Moreau C.S."/>
            <person name="Powell S."/>
        </authorList>
    </citation>
    <scope>NUCLEOTIDE SEQUENCE [LARGE SCALE GENOMIC DNA]</scope>
    <source>
        <strain evidence="18">CAG34</strain>
    </source>
</reference>
<keyword evidence="3 11" id="KW-1134">Transmembrane beta strand</keyword>
<organism evidence="17 18">
    <name type="scientific">Cephaloticoccus primus</name>
    <dbReference type="NCBI Taxonomy" id="1548207"/>
    <lineage>
        <taxon>Bacteria</taxon>
        <taxon>Pseudomonadati</taxon>
        <taxon>Verrucomicrobiota</taxon>
        <taxon>Opitutia</taxon>
        <taxon>Opitutales</taxon>
        <taxon>Opitutaceae</taxon>
        <taxon>Cephaloticoccus</taxon>
    </lineage>
</organism>
<dbReference type="OrthoDB" id="127311at2"/>
<gene>
    <name evidence="17" type="ORF">AXK11_02170</name>
</gene>
<evidence type="ECO:0000256" key="14">
    <source>
        <dbReference type="SAM" id="SignalP"/>
    </source>
</evidence>
<evidence type="ECO:0000256" key="4">
    <source>
        <dbReference type="ARBA" id="ARBA00022496"/>
    </source>
</evidence>
<evidence type="ECO:0000259" key="15">
    <source>
        <dbReference type="Pfam" id="PF00593"/>
    </source>
</evidence>
<dbReference type="STRING" id="1548207.AXK11_02170"/>
<comment type="similarity">
    <text evidence="11 12">Belongs to the TonB-dependent receptor family.</text>
</comment>